<feature type="non-terminal residue" evidence="2">
    <location>
        <position position="1"/>
    </location>
</feature>
<sequence>TLLTVAPWPPTEKFTTKEPTSPRRRTDPGGTGWEIQQEKGFGSRD</sequence>
<evidence type="ECO:0000256" key="1">
    <source>
        <dbReference type="SAM" id="MobiDB-lite"/>
    </source>
</evidence>
<reference evidence="2" key="1">
    <citation type="submission" date="2016-05" db="EMBL/GenBank/DDBJ databases">
        <authorList>
            <person name="Lavstsen T."/>
            <person name="Jespersen J.S."/>
        </authorList>
    </citation>
    <scope>NUCLEOTIDE SEQUENCE</scope>
    <source>
        <tissue evidence="2">Brain</tissue>
    </source>
</reference>
<feature type="compositionally biased region" description="Basic and acidic residues" evidence="1">
    <location>
        <begin position="14"/>
        <end position="27"/>
    </location>
</feature>
<reference evidence="2" key="2">
    <citation type="submission" date="2016-06" db="EMBL/GenBank/DDBJ databases">
        <title>The genome of a short-lived fish provides insights into sex chromosome evolution and the genetic control of aging.</title>
        <authorList>
            <person name="Reichwald K."/>
            <person name="Felder M."/>
            <person name="Petzold A."/>
            <person name="Koch P."/>
            <person name="Groth M."/>
            <person name="Platzer M."/>
        </authorList>
    </citation>
    <scope>NUCLEOTIDE SEQUENCE</scope>
    <source>
        <tissue evidence="2">Brain</tissue>
    </source>
</reference>
<feature type="region of interest" description="Disordered" evidence="1">
    <location>
        <begin position="1"/>
        <end position="45"/>
    </location>
</feature>
<organism evidence="2">
    <name type="scientific">Nothobranchius kadleci</name>
    <name type="common">African annual killifish</name>
    <dbReference type="NCBI Taxonomy" id="1051664"/>
    <lineage>
        <taxon>Eukaryota</taxon>
        <taxon>Metazoa</taxon>
        <taxon>Chordata</taxon>
        <taxon>Craniata</taxon>
        <taxon>Vertebrata</taxon>
        <taxon>Euteleostomi</taxon>
        <taxon>Actinopterygii</taxon>
        <taxon>Neopterygii</taxon>
        <taxon>Teleostei</taxon>
        <taxon>Neoteleostei</taxon>
        <taxon>Acanthomorphata</taxon>
        <taxon>Ovalentaria</taxon>
        <taxon>Atherinomorphae</taxon>
        <taxon>Cyprinodontiformes</taxon>
        <taxon>Nothobranchiidae</taxon>
        <taxon>Nothobranchius</taxon>
    </lineage>
</organism>
<accession>A0A1A8EGX2</accession>
<name>A0A1A8EGX2_NOTKA</name>
<proteinExistence type="predicted"/>
<dbReference type="EMBL" id="HAEA01016416">
    <property type="protein sequence ID" value="SBQ44897.1"/>
    <property type="molecule type" value="Transcribed_RNA"/>
</dbReference>
<evidence type="ECO:0000313" key="2">
    <source>
        <dbReference type="EMBL" id="SBQ44897.1"/>
    </source>
</evidence>
<protein>
    <submittedName>
        <fullName evidence="2">Polymerase (RNA) II (DNA directed) polypeptide M</fullName>
    </submittedName>
</protein>
<gene>
    <name evidence="2" type="primary">POLR2M</name>
</gene>
<dbReference type="AlphaFoldDB" id="A0A1A8EGX2"/>